<evidence type="ECO:0008006" key="4">
    <source>
        <dbReference type="Google" id="ProtNLM"/>
    </source>
</evidence>
<evidence type="ECO:0000313" key="2">
    <source>
        <dbReference type="EMBL" id="KAL2813889.1"/>
    </source>
</evidence>
<gene>
    <name evidence="2" type="ORF">BJX63DRAFT_208784</name>
</gene>
<protein>
    <recommendedName>
        <fullName evidence="4">F-box domain-containing protein</fullName>
    </recommendedName>
</protein>
<feature type="region of interest" description="Disordered" evidence="1">
    <location>
        <begin position="430"/>
        <end position="512"/>
    </location>
</feature>
<feature type="compositionally biased region" description="Basic and acidic residues" evidence="1">
    <location>
        <begin position="472"/>
        <end position="490"/>
    </location>
</feature>
<reference evidence="2 3" key="1">
    <citation type="submission" date="2024-07" db="EMBL/GenBank/DDBJ databases">
        <title>Section-level genome sequencing and comparative genomics of Aspergillus sections Usti and Cavernicolus.</title>
        <authorList>
            <consortium name="Lawrence Berkeley National Laboratory"/>
            <person name="Nybo J.L."/>
            <person name="Vesth T.C."/>
            <person name="Theobald S."/>
            <person name="Frisvad J.C."/>
            <person name="Larsen T.O."/>
            <person name="Kjaerboelling I."/>
            <person name="Rothschild-Mancinelli K."/>
            <person name="Lyhne E.K."/>
            <person name="Kogle M.E."/>
            <person name="Barry K."/>
            <person name="Clum A."/>
            <person name="Na H."/>
            <person name="Ledsgaard L."/>
            <person name="Lin J."/>
            <person name="Lipzen A."/>
            <person name="Kuo A."/>
            <person name="Riley R."/>
            <person name="Mondo S."/>
            <person name="Labutti K."/>
            <person name="Haridas S."/>
            <person name="Pangalinan J."/>
            <person name="Salamov A.A."/>
            <person name="Simmons B.A."/>
            <person name="Magnuson J.K."/>
            <person name="Chen J."/>
            <person name="Drula E."/>
            <person name="Henrissat B."/>
            <person name="Wiebenga A."/>
            <person name="Lubbers R.J."/>
            <person name="Gomes A.C."/>
            <person name="Makela M.R."/>
            <person name="Stajich J."/>
            <person name="Grigoriev I.V."/>
            <person name="Mortensen U.H."/>
            <person name="De Vries R.P."/>
            <person name="Baker S.E."/>
            <person name="Andersen M.R."/>
        </authorList>
    </citation>
    <scope>NUCLEOTIDE SEQUENCE [LARGE SCALE GENOMIC DNA]</scope>
    <source>
        <strain evidence="2 3">CBS 588.65</strain>
    </source>
</reference>
<organism evidence="2 3">
    <name type="scientific">Aspergillus granulosus</name>
    <dbReference type="NCBI Taxonomy" id="176169"/>
    <lineage>
        <taxon>Eukaryota</taxon>
        <taxon>Fungi</taxon>
        <taxon>Dikarya</taxon>
        <taxon>Ascomycota</taxon>
        <taxon>Pezizomycotina</taxon>
        <taxon>Eurotiomycetes</taxon>
        <taxon>Eurotiomycetidae</taxon>
        <taxon>Eurotiales</taxon>
        <taxon>Aspergillaceae</taxon>
        <taxon>Aspergillus</taxon>
        <taxon>Aspergillus subgen. Nidulantes</taxon>
    </lineage>
</organism>
<accession>A0ABR4HEH2</accession>
<dbReference type="EMBL" id="JBFXLT010000037">
    <property type="protein sequence ID" value="KAL2813889.1"/>
    <property type="molecule type" value="Genomic_DNA"/>
</dbReference>
<keyword evidence="3" id="KW-1185">Reference proteome</keyword>
<comment type="caution">
    <text evidence="2">The sequence shown here is derived from an EMBL/GenBank/DDBJ whole genome shotgun (WGS) entry which is preliminary data.</text>
</comment>
<evidence type="ECO:0000256" key="1">
    <source>
        <dbReference type="SAM" id="MobiDB-lite"/>
    </source>
</evidence>
<evidence type="ECO:0000313" key="3">
    <source>
        <dbReference type="Proteomes" id="UP001610334"/>
    </source>
</evidence>
<sequence length="620" mass="71401">MADESRRVMALLGIRTVAESILKFLPRSSLKSLRLSCKALDELVLQESYLFSRVYLSSNYSDIQTLEEMAGHPRINRCVTTLIWDVCTGLDFRLRLPEVSQAVERIASEYGDISDRGLDFCALMAALPRLPRLRAVVFTNLMGRWAAIGHNPAFPGLFLSEDGCLSPSRLHFDSYESPAMRRWRTLRVYPLLRSLHNTPAAERADPDQELLPRLWAWAEAIQRESRDEQPPLEVLEKLRCKSYRAPLLCLVAFEVRSRSLQRISFDAAALNDRRHYRRLVSSLEFKGFDIYPFHKWDPELVSLSEMFRRLQNLCLCLDNTVEGRDGWNWRNSIRKLLESAGYLQRLELRLRSLEDLGDLDLSLLSRLEVLVLDSFLMTKTVLEEKLLPWAFQVGLRTLLLIDCPFAIPHGADETDIIRWLAEKDISMDEQDSLPPSHYWPRENSESESCIETDASDSDSITDPFLGGLGSSEDPRLESEDEDMPRLRFMDIDFGPEPDPSSDTDSNSNDSDSTYFPYTEGLWSLQLDAPLVDTDAPGWKDEMTDWYYKKYHDATIRKYDHSYDDDTPGLEEEYPMPPLRAAIARVLPSAYRESFLFLLDNGKEHGLWLRVDDFTARTEKP</sequence>
<dbReference type="Proteomes" id="UP001610334">
    <property type="component" value="Unassembled WGS sequence"/>
</dbReference>
<proteinExistence type="predicted"/>
<feature type="compositionally biased region" description="Low complexity" evidence="1">
    <location>
        <begin position="502"/>
        <end position="512"/>
    </location>
</feature>
<name>A0ABR4HEH2_9EURO</name>